<comment type="caution">
    <text evidence="1">The sequence shown here is derived from an EMBL/GenBank/DDBJ whole genome shotgun (WGS) entry which is preliminary data.</text>
</comment>
<accession>E8KFR2</accession>
<dbReference type="EMBL" id="AEVG01000049">
    <property type="protein sequence ID" value="EFX92250.1"/>
    <property type="molecule type" value="Genomic_DNA"/>
</dbReference>
<reference evidence="1 2" key="1">
    <citation type="submission" date="2011-01" db="EMBL/GenBank/DDBJ databases">
        <authorList>
            <person name="Muzny D."/>
            <person name="Qin X."/>
            <person name="Deng J."/>
            <person name="Jiang H."/>
            <person name="Liu Y."/>
            <person name="Qu J."/>
            <person name="Song X.-Z."/>
            <person name="Zhang L."/>
            <person name="Thornton R."/>
            <person name="Coyle M."/>
            <person name="Francisco L."/>
            <person name="Jackson L."/>
            <person name="Javaid M."/>
            <person name="Korchina V."/>
            <person name="Kovar C."/>
            <person name="Mata R."/>
            <person name="Mathew T."/>
            <person name="Ngo R."/>
            <person name="Nguyen L."/>
            <person name="Nguyen N."/>
            <person name="Okwuonu G."/>
            <person name="Ongeri F."/>
            <person name="Pham C."/>
            <person name="Simmons D."/>
            <person name="Wilczek-Boney K."/>
            <person name="Hale W."/>
            <person name="Jakkamsetti A."/>
            <person name="Pham P."/>
            <person name="Ruth R."/>
            <person name="San Lucas F."/>
            <person name="Warren J."/>
            <person name="Zhang J."/>
            <person name="Zhao Z."/>
            <person name="Zhou C."/>
            <person name="Zhu D."/>
            <person name="Lee S."/>
            <person name="Bess C."/>
            <person name="Blankenburg K."/>
            <person name="Forbes L."/>
            <person name="Fu Q."/>
            <person name="Gubbala S."/>
            <person name="Hirani K."/>
            <person name="Jayaseelan J.C."/>
            <person name="Lara F."/>
            <person name="Munidasa M."/>
            <person name="Palculict T."/>
            <person name="Patil S."/>
            <person name="Pu L.-L."/>
            <person name="Saada N."/>
            <person name="Tang L."/>
            <person name="Weissenberger G."/>
            <person name="Zhu Y."/>
            <person name="Hemphill L."/>
            <person name="Shang Y."/>
            <person name="Youmans B."/>
            <person name="Ayvaz T."/>
            <person name="Ross M."/>
            <person name="Santibanez J."/>
            <person name="Aqrawi P."/>
            <person name="Gross S."/>
            <person name="Joshi V."/>
            <person name="Fowler G."/>
            <person name="Nazareth L."/>
            <person name="Reid J."/>
            <person name="Worley K."/>
            <person name="Petrosino J."/>
            <person name="Highlander S."/>
            <person name="Gibbs R."/>
        </authorList>
    </citation>
    <scope>NUCLEOTIDE SEQUENCE [LARGE SCALE GENOMIC DNA]</scope>
    <source>
        <strain evidence="1 2">ATCC 25976</strain>
    </source>
</reference>
<organism evidence="1 2">
    <name type="scientific">Actinobacillus ureae ATCC 25976</name>
    <dbReference type="NCBI Taxonomy" id="887324"/>
    <lineage>
        <taxon>Bacteria</taxon>
        <taxon>Pseudomonadati</taxon>
        <taxon>Pseudomonadota</taxon>
        <taxon>Gammaproteobacteria</taxon>
        <taxon>Pasteurellales</taxon>
        <taxon>Pasteurellaceae</taxon>
        <taxon>Actinobacillus</taxon>
    </lineage>
</organism>
<protein>
    <recommendedName>
        <fullName evidence="3">Transposase IS204/IS1001/IS1096/IS1165 DDE domain-containing protein</fullName>
    </recommendedName>
</protein>
<dbReference type="Proteomes" id="UP000005467">
    <property type="component" value="Unassembled WGS sequence"/>
</dbReference>
<dbReference type="HOGENOM" id="CLU_3145910_0_0_6"/>
<evidence type="ECO:0008006" key="3">
    <source>
        <dbReference type="Google" id="ProtNLM"/>
    </source>
</evidence>
<gene>
    <name evidence="1" type="ORF">HMPREF0027_0679</name>
</gene>
<dbReference type="AlphaFoldDB" id="E8KFR2"/>
<evidence type="ECO:0000313" key="1">
    <source>
        <dbReference type="EMBL" id="EFX92250.1"/>
    </source>
</evidence>
<name>E8KFR2_9PAST</name>
<feature type="non-terminal residue" evidence="1">
    <location>
        <position position="1"/>
    </location>
</feature>
<keyword evidence="2" id="KW-1185">Reference proteome</keyword>
<evidence type="ECO:0000313" key="2">
    <source>
        <dbReference type="Proteomes" id="UP000005467"/>
    </source>
</evidence>
<proteinExistence type="predicted"/>
<sequence>YSPLNIEKTTNRIEGLFKELKDKLRPHSGLTRKHKILFIQDFLNKKSR</sequence>